<gene>
    <name evidence="4" type="ORF">P186_0101</name>
</gene>
<dbReference type="BioCyc" id="PSP1104324:GJSN-100-MONOMER"/>
<reference evidence="4 5" key="1">
    <citation type="journal article" date="2012" name="J. Bacteriol.">
        <title>Complete genome sequence of strain 1860, a crenarchaeon of the genus pyrobaculum able to grow with various electron acceptors.</title>
        <authorList>
            <person name="Mardanov A.V."/>
            <person name="Gumerov V.M."/>
            <person name="Slobodkina G.B."/>
            <person name="Beletsky A.V."/>
            <person name="Bonch-Osmolovskaya E.A."/>
            <person name="Ravin N.V."/>
            <person name="Skryabin K.G."/>
        </authorList>
    </citation>
    <scope>NUCLEOTIDE SEQUENCE [LARGE SCALE GENOMIC DNA]</scope>
    <source>
        <strain evidence="4 5">1860</strain>
    </source>
</reference>
<dbReference type="Pfam" id="PF01637">
    <property type="entry name" value="ATPase_2"/>
    <property type="match status" value="1"/>
</dbReference>
<keyword evidence="5" id="KW-1185">Reference proteome</keyword>
<dbReference type="SUPFAM" id="SSF52540">
    <property type="entry name" value="P-loop containing nucleoside triphosphate hydrolases"/>
    <property type="match status" value="1"/>
</dbReference>
<evidence type="ECO:0000259" key="3">
    <source>
        <dbReference type="Pfam" id="PF09339"/>
    </source>
</evidence>
<dbReference type="InterPro" id="IPR036390">
    <property type="entry name" value="WH_DNA-bd_sf"/>
</dbReference>
<evidence type="ECO:0000313" key="5">
    <source>
        <dbReference type="Proteomes" id="UP000005867"/>
    </source>
</evidence>
<dbReference type="InterPro" id="IPR011579">
    <property type="entry name" value="ATPase_dom"/>
</dbReference>
<name>G7VDY7_9CREN</name>
<protein>
    <submittedName>
        <fullName evidence="4">ATPase</fullName>
    </submittedName>
</protein>
<accession>G7VDY7</accession>
<organism evidence="4 5">
    <name type="scientific">Pyrobaculum ferrireducens</name>
    <dbReference type="NCBI Taxonomy" id="1104324"/>
    <lineage>
        <taxon>Archaea</taxon>
        <taxon>Thermoproteota</taxon>
        <taxon>Thermoprotei</taxon>
        <taxon>Thermoproteales</taxon>
        <taxon>Thermoproteaceae</taxon>
        <taxon>Pyrobaculum</taxon>
    </lineage>
</organism>
<dbReference type="InterPro" id="IPR005471">
    <property type="entry name" value="Tscrpt_reg_IclR_N"/>
</dbReference>
<dbReference type="Pfam" id="PF09339">
    <property type="entry name" value="HTH_IclR"/>
    <property type="match status" value="1"/>
</dbReference>
<dbReference type="eggNOG" id="arCOG03166">
    <property type="taxonomic scope" value="Archaea"/>
</dbReference>
<feature type="domain" description="ATPase" evidence="1">
    <location>
        <begin position="24"/>
        <end position="224"/>
    </location>
</feature>
<dbReference type="KEGG" id="pyr:P186_0101"/>
<dbReference type="Gene3D" id="3.40.50.300">
    <property type="entry name" value="P-loop containing nucleotide triphosphate hydrolases"/>
    <property type="match status" value="1"/>
</dbReference>
<dbReference type="InterPro" id="IPR004256">
    <property type="entry name" value="DUF234"/>
</dbReference>
<feature type="domain" description="DUF234" evidence="2">
    <location>
        <begin position="328"/>
        <end position="409"/>
    </location>
</feature>
<dbReference type="STRING" id="1104324.P186_0101"/>
<sequence length="463" mass="53424">MEILLPGALIFIYLLSIILVESKFIDREAELQWLEEAYKSPAAQMLVLYGRRRIGKTALVVWFLRGKRGIYHMCTYDSIEKNVRELLDKLAELTRLEYLRHLEPRFDVFLDVLARVSAEERVVLALDEFQYLVELDPSIPSVLQRAWDLSLSRTKIFLILVGSSVGMIEERVLSRKSPLYGRRTGSWKMGELPPGRIREFLPGWNSVDVFKAWAVVGGVPYYLSLFDANRGFEENLLRLFRKGGPLYEEPMFLLREELREPRVYVSILEAIAGGRHALGEIADWAGLDRSKASKYLWVLQHLEIVRREVPVGKKRGLYYISDNLFQFWFRFVYPNLSALEQGDVRPLQDGEALSQYFGEMFEEFIRRYSPSIFGVRLGKYVKGNVDIDLAGEAHGCRIYGEVKWSEDVDAETVMRNLVRKAEGDVYIVVARGFRKRTANSYTLQEIFDVLESGSRIKLCAEAT</sequence>
<dbReference type="GO" id="GO:0006355">
    <property type="term" value="P:regulation of DNA-templated transcription"/>
    <property type="evidence" value="ECO:0007669"/>
    <property type="project" value="InterPro"/>
</dbReference>
<dbReference type="AlphaFoldDB" id="G7VDY7"/>
<dbReference type="PANTHER" id="PTHR34704">
    <property type="entry name" value="ATPASE"/>
    <property type="match status" value="1"/>
</dbReference>
<dbReference type="Proteomes" id="UP000005867">
    <property type="component" value="Chromosome"/>
</dbReference>
<evidence type="ECO:0000313" key="4">
    <source>
        <dbReference type="EMBL" id="AET31569.1"/>
    </source>
</evidence>
<dbReference type="InterPro" id="IPR027417">
    <property type="entry name" value="P-loop_NTPase"/>
</dbReference>
<evidence type="ECO:0000259" key="1">
    <source>
        <dbReference type="Pfam" id="PF01637"/>
    </source>
</evidence>
<dbReference type="GO" id="GO:0003677">
    <property type="term" value="F:DNA binding"/>
    <property type="evidence" value="ECO:0007669"/>
    <property type="project" value="InterPro"/>
</dbReference>
<dbReference type="EMBL" id="CP003098">
    <property type="protein sequence ID" value="AET31569.1"/>
    <property type="molecule type" value="Genomic_DNA"/>
</dbReference>
<dbReference type="HOGENOM" id="CLU_041137_3_0_2"/>
<dbReference type="SUPFAM" id="SSF46785">
    <property type="entry name" value="Winged helix' DNA-binding domain"/>
    <property type="match status" value="1"/>
</dbReference>
<feature type="domain" description="HTH iclR-type" evidence="3">
    <location>
        <begin position="266"/>
        <end position="308"/>
    </location>
</feature>
<dbReference type="Pfam" id="PF03008">
    <property type="entry name" value="DUF234"/>
    <property type="match status" value="1"/>
</dbReference>
<proteinExistence type="predicted"/>
<dbReference type="GO" id="GO:0005524">
    <property type="term" value="F:ATP binding"/>
    <property type="evidence" value="ECO:0007669"/>
    <property type="project" value="InterPro"/>
</dbReference>
<evidence type="ECO:0000259" key="2">
    <source>
        <dbReference type="Pfam" id="PF03008"/>
    </source>
</evidence>
<dbReference type="PANTHER" id="PTHR34704:SF1">
    <property type="entry name" value="ATPASE"/>
    <property type="match status" value="1"/>
</dbReference>